<evidence type="ECO:0000313" key="1">
    <source>
        <dbReference type="EMBL" id="GFY77459.1"/>
    </source>
</evidence>
<protein>
    <submittedName>
        <fullName evidence="1">Uncharacterized protein</fullName>
    </submittedName>
</protein>
<dbReference type="OrthoDB" id="6435321at2759"/>
<keyword evidence="2" id="KW-1185">Reference proteome</keyword>
<dbReference type="Proteomes" id="UP000886998">
    <property type="component" value="Unassembled WGS sequence"/>
</dbReference>
<dbReference type="EMBL" id="BMAV01022471">
    <property type="protein sequence ID" value="GFY77459.1"/>
    <property type="molecule type" value="Genomic_DNA"/>
</dbReference>
<name>A0A8X6YX37_9ARAC</name>
<proteinExistence type="predicted"/>
<sequence>MAPVHLSCRKDGAAMPPFRDILDVHTIGHAFRSLSSPDASVSDVLPVKAFSEARKKIRAEPDLFLLEEYLNGSTSGRFTCDISTRALPATQRLCKRILFEGPASEATNSLAL</sequence>
<dbReference type="AlphaFoldDB" id="A0A8X6YX37"/>
<organism evidence="1 2">
    <name type="scientific">Trichonephila inaurata madagascariensis</name>
    <dbReference type="NCBI Taxonomy" id="2747483"/>
    <lineage>
        <taxon>Eukaryota</taxon>
        <taxon>Metazoa</taxon>
        <taxon>Ecdysozoa</taxon>
        <taxon>Arthropoda</taxon>
        <taxon>Chelicerata</taxon>
        <taxon>Arachnida</taxon>
        <taxon>Araneae</taxon>
        <taxon>Araneomorphae</taxon>
        <taxon>Entelegynae</taxon>
        <taxon>Araneoidea</taxon>
        <taxon>Nephilidae</taxon>
        <taxon>Trichonephila</taxon>
        <taxon>Trichonephila inaurata</taxon>
    </lineage>
</organism>
<gene>
    <name evidence="1" type="ORF">TNIN_302411</name>
</gene>
<evidence type="ECO:0000313" key="2">
    <source>
        <dbReference type="Proteomes" id="UP000886998"/>
    </source>
</evidence>
<comment type="caution">
    <text evidence="1">The sequence shown here is derived from an EMBL/GenBank/DDBJ whole genome shotgun (WGS) entry which is preliminary data.</text>
</comment>
<reference evidence="1" key="1">
    <citation type="submission" date="2020-08" db="EMBL/GenBank/DDBJ databases">
        <title>Multicomponent nature underlies the extraordinary mechanical properties of spider dragline silk.</title>
        <authorList>
            <person name="Kono N."/>
            <person name="Nakamura H."/>
            <person name="Mori M."/>
            <person name="Yoshida Y."/>
            <person name="Ohtoshi R."/>
            <person name="Malay A.D."/>
            <person name="Moran D.A.P."/>
            <person name="Tomita M."/>
            <person name="Numata K."/>
            <person name="Arakawa K."/>
        </authorList>
    </citation>
    <scope>NUCLEOTIDE SEQUENCE</scope>
</reference>
<accession>A0A8X6YX37</accession>